<accession>A0A3P7P1S1</accession>
<evidence type="ECO:0000256" key="3">
    <source>
        <dbReference type="ARBA" id="ARBA00022806"/>
    </source>
</evidence>
<evidence type="ECO:0000256" key="4">
    <source>
        <dbReference type="ARBA" id="ARBA00022840"/>
    </source>
</evidence>
<keyword evidence="4" id="KW-0067">ATP-binding</keyword>
<dbReference type="GO" id="GO:0016787">
    <property type="term" value="F:hydrolase activity"/>
    <property type="evidence" value="ECO:0007669"/>
    <property type="project" value="UniProtKB-KW"/>
</dbReference>
<evidence type="ECO:0000256" key="5">
    <source>
        <dbReference type="SAM" id="Coils"/>
    </source>
</evidence>
<evidence type="ECO:0000256" key="2">
    <source>
        <dbReference type="ARBA" id="ARBA00022801"/>
    </source>
</evidence>
<feature type="domain" description="Helicase C-terminal" evidence="7">
    <location>
        <begin position="1"/>
        <end position="94"/>
    </location>
</feature>
<reference evidence="8 9" key="1">
    <citation type="submission" date="2018-11" db="EMBL/GenBank/DDBJ databases">
        <authorList>
            <consortium name="Pathogen Informatics"/>
        </authorList>
    </citation>
    <scope>NUCLEOTIDE SEQUENCE [LARGE SCALE GENOMIC DNA]</scope>
</reference>
<dbReference type="GO" id="GO:0003724">
    <property type="term" value="F:RNA helicase activity"/>
    <property type="evidence" value="ECO:0007669"/>
    <property type="project" value="TreeGrafter"/>
</dbReference>
<keyword evidence="9" id="KW-1185">Reference proteome</keyword>
<dbReference type="AlphaFoldDB" id="A0A3P7P1S1"/>
<keyword evidence="1" id="KW-0547">Nucleotide-binding</keyword>
<evidence type="ECO:0000256" key="1">
    <source>
        <dbReference type="ARBA" id="ARBA00022741"/>
    </source>
</evidence>
<feature type="region of interest" description="Disordered" evidence="6">
    <location>
        <begin position="108"/>
        <end position="168"/>
    </location>
</feature>
<keyword evidence="2" id="KW-0378">Hydrolase</keyword>
<organism evidence="8 9">
    <name type="scientific">Dibothriocephalus latus</name>
    <name type="common">Fish tapeworm</name>
    <name type="synonym">Diphyllobothrium latum</name>
    <dbReference type="NCBI Taxonomy" id="60516"/>
    <lineage>
        <taxon>Eukaryota</taxon>
        <taxon>Metazoa</taxon>
        <taxon>Spiralia</taxon>
        <taxon>Lophotrochozoa</taxon>
        <taxon>Platyhelminthes</taxon>
        <taxon>Cestoda</taxon>
        <taxon>Eucestoda</taxon>
        <taxon>Diphyllobothriidea</taxon>
        <taxon>Diphyllobothriidae</taxon>
        <taxon>Dibothriocephalus</taxon>
    </lineage>
</organism>
<dbReference type="OrthoDB" id="434041at2759"/>
<evidence type="ECO:0000259" key="7">
    <source>
        <dbReference type="PROSITE" id="PS51194"/>
    </source>
</evidence>
<feature type="compositionally biased region" description="Low complexity" evidence="6">
    <location>
        <begin position="136"/>
        <end position="148"/>
    </location>
</feature>
<evidence type="ECO:0000256" key="6">
    <source>
        <dbReference type="SAM" id="MobiDB-lite"/>
    </source>
</evidence>
<dbReference type="PROSITE" id="PS51194">
    <property type="entry name" value="HELICASE_CTER"/>
    <property type="match status" value="1"/>
</dbReference>
<dbReference type="GO" id="GO:0005524">
    <property type="term" value="F:ATP binding"/>
    <property type="evidence" value="ECO:0007669"/>
    <property type="project" value="UniProtKB-KW"/>
</dbReference>
<evidence type="ECO:0000313" key="8">
    <source>
        <dbReference type="EMBL" id="VDN14242.1"/>
    </source>
</evidence>
<evidence type="ECO:0000313" key="9">
    <source>
        <dbReference type="Proteomes" id="UP000281553"/>
    </source>
</evidence>
<gene>
    <name evidence="8" type="ORF">DILT_LOCUS10073</name>
</gene>
<proteinExistence type="predicted"/>
<keyword evidence="3" id="KW-0347">Helicase</keyword>
<protein>
    <recommendedName>
        <fullName evidence="7">Helicase C-terminal domain-containing protein</fullName>
    </recommendedName>
</protein>
<dbReference type="InterPro" id="IPR001650">
    <property type="entry name" value="Helicase_C-like"/>
</dbReference>
<dbReference type="EMBL" id="UYRU01058687">
    <property type="protein sequence ID" value="VDN14242.1"/>
    <property type="molecule type" value="Genomic_DNA"/>
</dbReference>
<dbReference type="InterPro" id="IPR050079">
    <property type="entry name" value="DEAD_box_RNA_helicase"/>
</dbReference>
<dbReference type="GO" id="GO:0005829">
    <property type="term" value="C:cytosol"/>
    <property type="evidence" value="ECO:0007669"/>
    <property type="project" value="TreeGrafter"/>
</dbReference>
<feature type="coiled-coil region" evidence="5">
    <location>
        <begin position="325"/>
        <end position="352"/>
    </location>
</feature>
<dbReference type="InterPro" id="IPR027417">
    <property type="entry name" value="P-loop_NTPase"/>
</dbReference>
<name>A0A3P7P1S1_DIBLA</name>
<dbReference type="Proteomes" id="UP000281553">
    <property type="component" value="Unassembled WGS sequence"/>
</dbReference>
<dbReference type="PANTHER" id="PTHR47959:SF1">
    <property type="entry name" value="ATP-DEPENDENT RNA HELICASE DBPA"/>
    <property type="match status" value="1"/>
</dbReference>
<dbReference type="PANTHER" id="PTHR47959">
    <property type="entry name" value="ATP-DEPENDENT RNA HELICASE RHLE-RELATED"/>
    <property type="match status" value="1"/>
</dbReference>
<keyword evidence="5" id="KW-0175">Coiled coil</keyword>
<dbReference type="Pfam" id="PF00271">
    <property type="entry name" value="Helicase_C"/>
    <property type="match status" value="1"/>
</dbReference>
<dbReference type="SUPFAM" id="SSF52540">
    <property type="entry name" value="P-loop containing nucleoside triphosphate hydrolases"/>
    <property type="match status" value="1"/>
</dbReference>
<dbReference type="Gene3D" id="3.40.50.300">
    <property type="entry name" value="P-loop containing nucleotide triphosphate hydrolases"/>
    <property type="match status" value="1"/>
</dbReference>
<sequence length="354" mass="39361">MLERACPLPEEYKTSRGVDAENVNLVVSLEIPWKREVYLHRIGRAGRFGSYGASIILVSDKGDDLKSLCRIEDKNATPILELPEPLPANLADSDCQVDTSELVTVTKLTNRRKPPAVPLDPLDNQISAKDDAPVASPSNQPNRPSRSSMEIKPTRLPPNGRRTGKPPSRLVESVLAYADAMKKHELWHLTVDNGSATELPSPEPIQLPHNLEVEAVQCLTEFIDRTTSANDCLQRVSLDYPLVTSREEGTEKKPLAEDSVQEQKISVSAATGVKNTAAVTVAAPVVSKMSDATCTAGQSTHHLTSRQRAVWNEYCRLSAWRDYFYTCWEQELGQYQEKLRQYEGLKQQLAQNES</sequence>